<protein>
    <submittedName>
        <fullName evidence="1">Uncharacterized protein</fullName>
    </submittedName>
</protein>
<evidence type="ECO:0000313" key="1">
    <source>
        <dbReference type="EMBL" id="SUB77782.1"/>
    </source>
</evidence>
<gene>
    <name evidence="1" type="ORF">NCTC13100_00922</name>
</gene>
<reference evidence="1 2" key="1">
    <citation type="submission" date="2018-06" db="EMBL/GenBank/DDBJ databases">
        <authorList>
            <consortium name="Pathogen Informatics"/>
            <person name="Doyle S."/>
        </authorList>
    </citation>
    <scope>NUCLEOTIDE SEQUENCE [LARGE SCALE GENOMIC DNA]</scope>
    <source>
        <strain evidence="1 2">NCTC13100</strain>
    </source>
</reference>
<proteinExistence type="predicted"/>
<evidence type="ECO:0000313" key="2">
    <source>
        <dbReference type="Proteomes" id="UP000254263"/>
    </source>
</evidence>
<name>A0A379DI06_9PORP</name>
<dbReference type="EMBL" id="UGTI01000001">
    <property type="protein sequence ID" value="SUB77782.1"/>
    <property type="molecule type" value="Genomic_DNA"/>
</dbReference>
<accession>A0A379DI06</accession>
<organism evidence="1 2">
    <name type="scientific">Porphyromonas macacae</name>
    <dbReference type="NCBI Taxonomy" id="28115"/>
    <lineage>
        <taxon>Bacteria</taxon>
        <taxon>Pseudomonadati</taxon>
        <taxon>Bacteroidota</taxon>
        <taxon>Bacteroidia</taxon>
        <taxon>Bacteroidales</taxon>
        <taxon>Porphyromonadaceae</taxon>
        <taxon>Porphyromonas</taxon>
    </lineage>
</organism>
<sequence length="52" mass="6344">MWKNRKSENYIQANRPNHCIFFLKLPSEASQIEINTWKKIIFALDYRGFRKV</sequence>
<dbReference type="AlphaFoldDB" id="A0A379DI06"/>
<dbReference type="Proteomes" id="UP000254263">
    <property type="component" value="Unassembled WGS sequence"/>
</dbReference>